<feature type="domain" description="Acyl-CoA dehydrogenase/oxidase N-terminal" evidence="1">
    <location>
        <begin position="22"/>
        <end position="102"/>
    </location>
</feature>
<dbReference type="SUPFAM" id="SSF56645">
    <property type="entry name" value="Acyl-CoA dehydrogenase NM domain-like"/>
    <property type="match status" value="1"/>
</dbReference>
<evidence type="ECO:0000259" key="1">
    <source>
        <dbReference type="Pfam" id="PF02771"/>
    </source>
</evidence>
<dbReference type="AlphaFoldDB" id="A0A0F7VRU6"/>
<dbReference type="KEGG" id="sle:sle_07740"/>
<protein>
    <submittedName>
        <fullName evidence="2">Acyl-CoA Dehydrogenase</fullName>
    </submittedName>
</protein>
<dbReference type="GO" id="GO:0050660">
    <property type="term" value="F:flavin adenine dinucleotide binding"/>
    <property type="evidence" value="ECO:0007669"/>
    <property type="project" value="InterPro"/>
</dbReference>
<organism evidence="2 3">
    <name type="scientific">Streptomyces leeuwenhoekii</name>
    <dbReference type="NCBI Taxonomy" id="1437453"/>
    <lineage>
        <taxon>Bacteria</taxon>
        <taxon>Bacillati</taxon>
        <taxon>Actinomycetota</taxon>
        <taxon>Actinomycetes</taxon>
        <taxon>Kitasatosporales</taxon>
        <taxon>Streptomycetaceae</taxon>
        <taxon>Streptomyces</taxon>
    </lineage>
</organism>
<evidence type="ECO:0000313" key="2">
    <source>
        <dbReference type="EMBL" id="CQR60237.1"/>
    </source>
</evidence>
<dbReference type="InterPro" id="IPR013786">
    <property type="entry name" value="AcylCoA_DH/ox_N"/>
</dbReference>
<accession>A0A0F7VRU6</accession>
<gene>
    <name evidence="2" type="primary">sle_07740</name>
</gene>
<dbReference type="Proteomes" id="UP000035016">
    <property type="component" value="Chromosome Chromosome"/>
</dbReference>
<dbReference type="EMBL" id="LN831790">
    <property type="protein sequence ID" value="CQR60237.1"/>
    <property type="molecule type" value="Genomic_DNA"/>
</dbReference>
<name>A0A0F7VRU6_STRLW</name>
<dbReference type="GO" id="GO:0016627">
    <property type="term" value="F:oxidoreductase activity, acting on the CH-CH group of donors"/>
    <property type="evidence" value="ECO:0007669"/>
    <property type="project" value="InterPro"/>
</dbReference>
<dbReference type="InterPro" id="IPR037069">
    <property type="entry name" value="AcylCoA_DH/ox_N_sf"/>
</dbReference>
<proteinExistence type="predicted"/>
<dbReference type="InterPro" id="IPR009100">
    <property type="entry name" value="AcylCoA_DH/oxidase_NM_dom_sf"/>
</dbReference>
<dbReference type="Gene3D" id="1.10.540.10">
    <property type="entry name" value="Acyl-CoA dehydrogenase/oxidase, N-terminal domain"/>
    <property type="match status" value="1"/>
</dbReference>
<evidence type="ECO:0000313" key="3">
    <source>
        <dbReference type="Proteomes" id="UP000035016"/>
    </source>
</evidence>
<dbReference type="Pfam" id="PF02771">
    <property type="entry name" value="Acyl-CoA_dh_N"/>
    <property type="match status" value="1"/>
</dbReference>
<reference evidence="2 3" key="1">
    <citation type="submission" date="2015-02" db="EMBL/GenBank/DDBJ databases">
        <authorList>
            <person name="Gomez-Escribano P.J."/>
        </authorList>
    </citation>
    <scope>NUCLEOTIDE SEQUENCE [LARGE SCALE GENOMIC DNA]</scope>
    <source>
        <strain evidence="3">C34 (DSM 42122 / NRRL B-24963)</strain>
    </source>
</reference>
<sequence length="111" mass="11828">MSAPAVITRDAEALAVAGELATDFRKGAAERDALRRLPHADLERLSASRLLGVTVPAESGGADVRARTLAEIFRLPAAADASLAQIPQSHFVYVEVLRRQGDARTTAVPLR</sequence>